<dbReference type="AlphaFoldDB" id="A0AAV5UHW2"/>
<sequence length="73" mass="8809">MHRTEALLRKFLSETDLSHRRLSVQKKIRKRPCWQWQRREVDSDGILRSIPRTAGVCEYQCSFLTKTQWSRCT</sequence>
<organism evidence="1 2">
    <name type="scientific">Pristionchus entomophagus</name>
    <dbReference type="NCBI Taxonomy" id="358040"/>
    <lineage>
        <taxon>Eukaryota</taxon>
        <taxon>Metazoa</taxon>
        <taxon>Ecdysozoa</taxon>
        <taxon>Nematoda</taxon>
        <taxon>Chromadorea</taxon>
        <taxon>Rhabditida</taxon>
        <taxon>Rhabditina</taxon>
        <taxon>Diplogasteromorpha</taxon>
        <taxon>Diplogasteroidea</taxon>
        <taxon>Neodiplogasteridae</taxon>
        <taxon>Pristionchus</taxon>
    </lineage>
</organism>
<dbReference type="Proteomes" id="UP001432027">
    <property type="component" value="Unassembled WGS sequence"/>
</dbReference>
<reference evidence="1" key="1">
    <citation type="submission" date="2023-10" db="EMBL/GenBank/DDBJ databases">
        <title>Genome assembly of Pristionchus species.</title>
        <authorList>
            <person name="Yoshida K."/>
            <person name="Sommer R.J."/>
        </authorList>
    </citation>
    <scope>NUCLEOTIDE SEQUENCE</scope>
    <source>
        <strain evidence="1">RS0144</strain>
    </source>
</reference>
<name>A0AAV5UHW2_9BILA</name>
<protein>
    <recommendedName>
        <fullName evidence="3">Ribosomal protein</fullName>
    </recommendedName>
</protein>
<gene>
    <name evidence="1" type="ORF">PENTCL1PPCAC_28092</name>
</gene>
<evidence type="ECO:0000313" key="1">
    <source>
        <dbReference type="EMBL" id="GMT05918.1"/>
    </source>
</evidence>
<dbReference type="EMBL" id="BTSX01000006">
    <property type="protein sequence ID" value="GMT05918.1"/>
    <property type="molecule type" value="Genomic_DNA"/>
</dbReference>
<proteinExistence type="predicted"/>
<accession>A0AAV5UHW2</accession>
<evidence type="ECO:0000313" key="2">
    <source>
        <dbReference type="Proteomes" id="UP001432027"/>
    </source>
</evidence>
<keyword evidence="2" id="KW-1185">Reference proteome</keyword>
<evidence type="ECO:0008006" key="3">
    <source>
        <dbReference type="Google" id="ProtNLM"/>
    </source>
</evidence>
<comment type="caution">
    <text evidence="1">The sequence shown here is derived from an EMBL/GenBank/DDBJ whole genome shotgun (WGS) entry which is preliminary data.</text>
</comment>